<proteinExistence type="predicted"/>
<sequence length="52" mass="5890">TQDCSESTEIFRRSSSTRHSVRGWRTSLSQSSSDSQSCAIRKESEIAPSFHR</sequence>
<gene>
    <name evidence="2" type="ORF">SHERM_17135</name>
</gene>
<feature type="region of interest" description="Disordered" evidence="1">
    <location>
        <begin position="22"/>
        <end position="52"/>
    </location>
</feature>
<comment type="caution">
    <text evidence="2">The sequence shown here is derived from an EMBL/GenBank/DDBJ whole genome shotgun (WGS) entry which is preliminary data.</text>
</comment>
<dbReference type="AlphaFoldDB" id="A0A9N7MXZ9"/>
<evidence type="ECO:0000313" key="3">
    <source>
        <dbReference type="Proteomes" id="UP001153555"/>
    </source>
</evidence>
<dbReference type="Proteomes" id="UP001153555">
    <property type="component" value="Unassembled WGS sequence"/>
</dbReference>
<dbReference type="EMBL" id="CACSLK010016254">
    <property type="protein sequence ID" value="CAA0817637.1"/>
    <property type="molecule type" value="Genomic_DNA"/>
</dbReference>
<feature type="non-terminal residue" evidence="2">
    <location>
        <position position="1"/>
    </location>
</feature>
<feature type="compositionally biased region" description="Low complexity" evidence="1">
    <location>
        <begin position="27"/>
        <end position="37"/>
    </location>
</feature>
<organism evidence="2 3">
    <name type="scientific">Striga hermonthica</name>
    <name type="common">Purple witchweed</name>
    <name type="synonym">Buchnera hermonthica</name>
    <dbReference type="NCBI Taxonomy" id="68872"/>
    <lineage>
        <taxon>Eukaryota</taxon>
        <taxon>Viridiplantae</taxon>
        <taxon>Streptophyta</taxon>
        <taxon>Embryophyta</taxon>
        <taxon>Tracheophyta</taxon>
        <taxon>Spermatophyta</taxon>
        <taxon>Magnoliopsida</taxon>
        <taxon>eudicotyledons</taxon>
        <taxon>Gunneridae</taxon>
        <taxon>Pentapetalae</taxon>
        <taxon>asterids</taxon>
        <taxon>lamiids</taxon>
        <taxon>Lamiales</taxon>
        <taxon>Orobanchaceae</taxon>
        <taxon>Buchnereae</taxon>
        <taxon>Striga</taxon>
    </lineage>
</organism>
<accession>A0A9N7MXZ9</accession>
<protein>
    <submittedName>
        <fullName evidence="2">Uncharacterized protein</fullName>
    </submittedName>
</protein>
<name>A0A9N7MXZ9_STRHE</name>
<reference evidence="2" key="1">
    <citation type="submission" date="2019-12" db="EMBL/GenBank/DDBJ databases">
        <authorList>
            <person name="Scholes J."/>
        </authorList>
    </citation>
    <scope>NUCLEOTIDE SEQUENCE</scope>
</reference>
<keyword evidence="3" id="KW-1185">Reference proteome</keyword>
<feature type="non-terminal residue" evidence="2">
    <location>
        <position position="52"/>
    </location>
</feature>
<evidence type="ECO:0000313" key="2">
    <source>
        <dbReference type="EMBL" id="CAA0817637.1"/>
    </source>
</evidence>
<evidence type="ECO:0000256" key="1">
    <source>
        <dbReference type="SAM" id="MobiDB-lite"/>
    </source>
</evidence>